<sequence length="180" mass="19757">MPELSADCTLLLLGILGHDATKCLHFDLPLQRMQARGVSVPSVPSVTDFHAILEVKDTKASPPFEQTITITVDEIKLKFEHTGTFDFVNPDKGNPVNLLHNMKRNGIFYTRGTSVVKPGPTHFTAQQFPRYGGQDAGNDGRVVLYTYTTDGITGVFVSEDDNYVVGIASNKDTTSWKVIA</sequence>
<evidence type="ECO:0000313" key="2">
    <source>
        <dbReference type="Proteomes" id="UP000006352"/>
    </source>
</evidence>
<dbReference type="EMBL" id="HE797473">
    <property type="protein sequence ID" value="CCM06733.1"/>
    <property type="molecule type" value="Genomic_DNA"/>
</dbReference>
<protein>
    <submittedName>
        <fullName evidence="1">Uncharacterized protein</fullName>
    </submittedName>
</protein>
<dbReference type="HOGENOM" id="CLU_121064_0_0_1"/>
<dbReference type="AlphaFoldDB" id="J4GIQ6"/>
<reference evidence="1 2" key="1">
    <citation type="journal article" date="2012" name="Appl. Environ. Microbiol.">
        <title>Short-read sequencing for genomic analysis of the brown rot fungus Fibroporia radiculosa.</title>
        <authorList>
            <person name="Tang J.D."/>
            <person name="Perkins A.D."/>
            <person name="Sonstegard T.S."/>
            <person name="Schroeder S.G."/>
            <person name="Burgess S.C."/>
            <person name="Diehl S.V."/>
        </authorList>
    </citation>
    <scope>NUCLEOTIDE SEQUENCE [LARGE SCALE GENOMIC DNA]</scope>
    <source>
        <strain evidence="1 2">TFFH 294</strain>
    </source>
</reference>
<keyword evidence="2" id="KW-1185">Reference proteome</keyword>
<evidence type="ECO:0000313" key="1">
    <source>
        <dbReference type="EMBL" id="CCM06733.1"/>
    </source>
</evidence>
<proteinExistence type="predicted"/>
<dbReference type="RefSeq" id="XP_012186016.1">
    <property type="nucleotide sequence ID" value="XM_012330626.1"/>
</dbReference>
<dbReference type="GeneID" id="24101633"/>
<name>J4GIQ6_9APHY</name>
<dbReference type="Proteomes" id="UP000006352">
    <property type="component" value="Unassembled WGS sequence"/>
</dbReference>
<dbReference type="OrthoDB" id="2906736at2759"/>
<gene>
    <name evidence="1" type="ORF">FIBRA_09027</name>
</gene>
<dbReference type="InParanoid" id="J4GIQ6"/>
<organism evidence="1 2">
    <name type="scientific">Fibroporia radiculosa</name>
    <dbReference type="NCBI Taxonomy" id="599839"/>
    <lineage>
        <taxon>Eukaryota</taxon>
        <taxon>Fungi</taxon>
        <taxon>Dikarya</taxon>
        <taxon>Basidiomycota</taxon>
        <taxon>Agaricomycotina</taxon>
        <taxon>Agaricomycetes</taxon>
        <taxon>Polyporales</taxon>
        <taxon>Fibroporiaceae</taxon>
        <taxon>Fibroporia</taxon>
    </lineage>
</organism>
<accession>J4GIQ6</accession>